<feature type="transmembrane region" description="Helical" evidence="1">
    <location>
        <begin position="20"/>
        <end position="39"/>
    </location>
</feature>
<dbReference type="Proteomes" id="UP000034701">
    <property type="component" value="Unassembled WGS sequence"/>
</dbReference>
<evidence type="ECO:0008006" key="4">
    <source>
        <dbReference type="Google" id="ProtNLM"/>
    </source>
</evidence>
<proteinExistence type="predicted"/>
<name>A0A0G0GU09_9BACT</name>
<dbReference type="InterPro" id="IPR007211">
    <property type="entry name" value="DUF378"/>
</dbReference>
<comment type="caution">
    <text evidence="2">The sequence shown here is derived from an EMBL/GenBank/DDBJ whole genome shotgun (WGS) entry which is preliminary data.</text>
</comment>
<keyword evidence="1" id="KW-0812">Transmembrane</keyword>
<evidence type="ECO:0000313" key="3">
    <source>
        <dbReference type="Proteomes" id="UP000034701"/>
    </source>
</evidence>
<feature type="transmembrane region" description="Helical" evidence="1">
    <location>
        <begin position="51"/>
        <end position="76"/>
    </location>
</feature>
<protein>
    <recommendedName>
        <fullName evidence="4">DUF378 domain-containing protein</fullName>
    </recommendedName>
</protein>
<evidence type="ECO:0000256" key="1">
    <source>
        <dbReference type="SAM" id="Phobius"/>
    </source>
</evidence>
<evidence type="ECO:0000313" key="2">
    <source>
        <dbReference type="EMBL" id="KKQ29715.1"/>
    </source>
</evidence>
<dbReference type="AlphaFoldDB" id="A0A0G0GU09"/>
<keyword evidence="1" id="KW-1133">Transmembrane helix</keyword>
<organism evidence="2 3">
    <name type="scientific">Candidatus Nomurabacteria bacterium GW2011_GWA1_37_20</name>
    <dbReference type="NCBI Taxonomy" id="1618729"/>
    <lineage>
        <taxon>Bacteria</taxon>
        <taxon>Candidatus Nomuraibacteriota</taxon>
    </lineage>
</organism>
<keyword evidence="1" id="KW-0472">Membrane</keyword>
<gene>
    <name evidence="2" type="ORF">US45_C0058G0004</name>
</gene>
<sequence length="84" mass="8888">MLNRTGSWKGCCTPALIGEILLMVGGVNWGLVGVGMLVGSDINAWNVVHMVFGSVSVVEGIIYVLVGIAAVMMLIIRQRGLCNI</sequence>
<dbReference type="Pfam" id="PF04070">
    <property type="entry name" value="DUF378"/>
    <property type="match status" value="1"/>
</dbReference>
<dbReference type="EMBL" id="LBTA01000058">
    <property type="protein sequence ID" value="KKQ29715.1"/>
    <property type="molecule type" value="Genomic_DNA"/>
</dbReference>
<accession>A0A0G0GU09</accession>
<reference evidence="2 3" key="1">
    <citation type="journal article" date="2015" name="Nature">
        <title>rRNA introns, odd ribosomes, and small enigmatic genomes across a large radiation of phyla.</title>
        <authorList>
            <person name="Brown C.T."/>
            <person name="Hug L.A."/>
            <person name="Thomas B.C."/>
            <person name="Sharon I."/>
            <person name="Castelle C.J."/>
            <person name="Singh A."/>
            <person name="Wilkins M.J."/>
            <person name="Williams K.H."/>
            <person name="Banfield J.F."/>
        </authorList>
    </citation>
    <scope>NUCLEOTIDE SEQUENCE [LARGE SCALE GENOMIC DNA]</scope>
</reference>